<dbReference type="SMART" id="SM00448">
    <property type="entry name" value="REC"/>
    <property type="match status" value="1"/>
</dbReference>
<dbReference type="SMART" id="SM00421">
    <property type="entry name" value="HTH_LUXR"/>
    <property type="match status" value="1"/>
</dbReference>
<dbReference type="GO" id="GO:0000160">
    <property type="term" value="P:phosphorelay signal transduction system"/>
    <property type="evidence" value="ECO:0007669"/>
    <property type="project" value="InterPro"/>
</dbReference>
<dbReference type="Pfam" id="PF00196">
    <property type="entry name" value="GerE"/>
    <property type="match status" value="1"/>
</dbReference>
<dbReference type="InterPro" id="IPR051015">
    <property type="entry name" value="EvgA-like"/>
</dbReference>
<dbReference type="InterPro" id="IPR016032">
    <property type="entry name" value="Sig_transdc_resp-reg_C-effctor"/>
</dbReference>
<dbReference type="OrthoDB" id="9814495at2"/>
<protein>
    <submittedName>
        <fullName evidence="6">Transcriptional regulatory protein DegU</fullName>
    </submittedName>
</protein>
<evidence type="ECO:0000256" key="1">
    <source>
        <dbReference type="ARBA" id="ARBA00022553"/>
    </source>
</evidence>
<sequence length="216" mass="22852">MGESVRNRIVLADDHPVFRDGLRRIILGIDPTVTIAEAGSFDQVLQRARDGATPDAFILDLIFPGFEPPKALPALRREFPTSSIIIVSMMDDSATIQKLLDAGADGFVGKALTAEEMGRAIQAIRDGMSVIATSNCTLTDTADEPSLLDGLTQRQIEILDQLSAGLSNKEIARNLGISPFTVRIHVSAVFRVLGVQTRAAAAAKAAAAGLNGSSLA</sequence>
<reference evidence="6 7" key="1">
    <citation type="submission" date="2018-12" db="EMBL/GenBank/DDBJ databases">
        <authorList>
            <person name="Criscuolo A."/>
        </authorList>
    </citation>
    <scope>NUCLEOTIDE SEQUENCE [LARGE SCALE GENOMIC DNA]</scope>
    <source>
        <strain evidence="6">ACIP1116241</strain>
    </source>
</reference>
<organism evidence="6 7">
    <name type="scientific">Paracoccus haematequi</name>
    <dbReference type="NCBI Taxonomy" id="2491866"/>
    <lineage>
        <taxon>Bacteria</taxon>
        <taxon>Pseudomonadati</taxon>
        <taxon>Pseudomonadota</taxon>
        <taxon>Alphaproteobacteria</taxon>
        <taxon>Rhodobacterales</taxon>
        <taxon>Paracoccaceae</taxon>
        <taxon>Paracoccus</taxon>
    </lineage>
</organism>
<dbReference type="CDD" id="cd06170">
    <property type="entry name" value="LuxR_C_like"/>
    <property type="match status" value="1"/>
</dbReference>
<dbReference type="PRINTS" id="PR00038">
    <property type="entry name" value="HTHLUXR"/>
</dbReference>
<dbReference type="Proteomes" id="UP000270743">
    <property type="component" value="Unassembled WGS sequence"/>
</dbReference>
<keyword evidence="2" id="KW-0238">DNA-binding</keyword>
<dbReference type="Gene3D" id="3.40.50.2300">
    <property type="match status" value="1"/>
</dbReference>
<dbReference type="InterPro" id="IPR001789">
    <property type="entry name" value="Sig_transdc_resp-reg_receiver"/>
</dbReference>
<dbReference type="InterPro" id="IPR058245">
    <property type="entry name" value="NreC/VraR/RcsB-like_REC"/>
</dbReference>
<evidence type="ECO:0000259" key="5">
    <source>
        <dbReference type="PROSITE" id="PS50110"/>
    </source>
</evidence>
<dbReference type="RefSeq" id="WP_126155179.1">
    <property type="nucleotide sequence ID" value="NZ_UZWE01000037.1"/>
</dbReference>
<proteinExistence type="predicted"/>
<keyword evidence="7" id="KW-1185">Reference proteome</keyword>
<dbReference type="PROSITE" id="PS50110">
    <property type="entry name" value="RESPONSE_REGULATORY"/>
    <property type="match status" value="1"/>
</dbReference>
<dbReference type="GO" id="GO:0003677">
    <property type="term" value="F:DNA binding"/>
    <property type="evidence" value="ECO:0007669"/>
    <property type="project" value="UniProtKB-KW"/>
</dbReference>
<dbReference type="EMBL" id="UZWE01000037">
    <property type="protein sequence ID" value="VDS09548.1"/>
    <property type="molecule type" value="Genomic_DNA"/>
</dbReference>
<evidence type="ECO:0000256" key="2">
    <source>
        <dbReference type="ARBA" id="ARBA00023125"/>
    </source>
</evidence>
<dbReference type="CDD" id="cd17535">
    <property type="entry name" value="REC_NarL-like"/>
    <property type="match status" value="1"/>
</dbReference>
<dbReference type="SUPFAM" id="SSF46894">
    <property type="entry name" value="C-terminal effector domain of the bipartite response regulators"/>
    <property type="match status" value="1"/>
</dbReference>
<dbReference type="AlphaFoldDB" id="A0A3S4DCV3"/>
<dbReference type="Pfam" id="PF00072">
    <property type="entry name" value="Response_reg"/>
    <property type="match status" value="1"/>
</dbReference>
<dbReference type="PANTHER" id="PTHR45566">
    <property type="entry name" value="HTH-TYPE TRANSCRIPTIONAL REGULATOR YHJB-RELATED"/>
    <property type="match status" value="1"/>
</dbReference>
<name>A0A3S4DCV3_9RHOB</name>
<gene>
    <name evidence="6" type="primary">degU_2</name>
    <name evidence="6" type="ORF">PARHAE_02751</name>
</gene>
<feature type="domain" description="HTH luxR-type" evidence="4">
    <location>
        <begin position="144"/>
        <end position="209"/>
    </location>
</feature>
<dbReference type="PROSITE" id="PS50043">
    <property type="entry name" value="HTH_LUXR_2"/>
    <property type="match status" value="1"/>
</dbReference>
<dbReference type="InterPro" id="IPR000792">
    <property type="entry name" value="Tscrpt_reg_LuxR_C"/>
</dbReference>
<evidence type="ECO:0000259" key="4">
    <source>
        <dbReference type="PROSITE" id="PS50043"/>
    </source>
</evidence>
<evidence type="ECO:0000313" key="6">
    <source>
        <dbReference type="EMBL" id="VDS09548.1"/>
    </source>
</evidence>
<feature type="domain" description="Response regulatory" evidence="5">
    <location>
        <begin position="8"/>
        <end position="125"/>
    </location>
</feature>
<dbReference type="PANTHER" id="PTHR45566:SF2">
    <property type="entry name" value="NARL SUBFAMILY"/>
    <property type="match status" value="1"/>
</dbReference>
<feature type="modified residue" description="4-aspartylphosphate" evidence="3">
    <location>
        <position position="60"/>
    </location>
</feature>
<dbReference type="InterPro" id="IPR011006">
    <property type="entry name" value="CheY-like_superfamily"/>
</dbReference>
<evidence type="ECO:0000313" key="7">
    <source>
        <dbReference type="Proteomes" id="UP000270743"/>
    </source>
</evidence>
<evidence type="ECO:0000256" key="3">
    <source>
        <dbReference type="PROSITE-ProRule" id="PRU00169"/>
    </source>
</evidence>
<dbReference type="GO" id="GO:0006355">
    <property type="term" value="P:regulation of DNA-templated transcription"/>
    <property type="evidence" value="ECO:0007669"/>
    <property type="project" value="InterPro"/>
</dbReference>
<accession>A0A3S4DCV3</accession>
<dbReference type="SUPFAM" id="SSF52172">
    <property type="entry name" value="CheY-like"/>
    <property type="match status" value="1"/>
</dbReference>
<keyword evidence="1 3" id="KW-0597">Phosphoprotein</keyword>